<reference evidence="3" key="2">
    <citation type="journal article" date="2015" name="Fish Shellfish Immunol.">
        <title>Early steps in the European eel (Anguilla anguilla)-Vibrio vulnificus interaction in the gills: Role of the RtxA13 toxin.</title>
        <authorList>
            <person name="Callol A."/>
            <person name="Pajuelo D."/>
            <person name="Ebbesson L."/>
            <person name="Teles M."/>
            <person name="MacKenzie S."/>
            <person name="Amaro C."/>
        </authorList>
    </citation>
    <scope>NUCLEOTIDE SEQUENCE</scope>
</reference>
<evidence type="ECO:0000313" key="3">
    <source>
        <dbReference type="EMBL" id="JAH91783.1"/>
    </source>
</evidence>
<keyword evidence="2" id="KW-0732">Signal</keyword>
<feature type="compositionally biased region" description="Low complexity" evidence="1">
    <location>
        <begin position="19"/>
        <end position="30"/>
    </location>
</feature>
<sequence>MWHSIGGTWPLLLSCASSVSSASGSPAAVSPREEQQKSGPGLGQPAS</sequence>
<evidence type="ECO:0000256" key="2">
    <source>
        <dbReference type="SAM" id="SignalP"/>
    </source>
</evidence>
<reference evidence="3" key="1">
    <citation type="submission" date="2014-11" db="EMBL/GenBank/DDBJ databases">
        <authorList>
            <person name="Amaro Gonzalez C."/>
        </authorList>
    </citation>
    <scope>NUCLEOTIDE SEQUENCE</scope>
</reference>
<feature type="chain" id="PRO_5002434940" evidence="2">
    <location>
        <begin position="22"/>
        <end position="47"/>
    </location>
</feature>
<feature type="region of interest" description="Disordered" evidence="1">
    <location>
        <begin position="19"/>
        <end position="47"/>
    </location>
</feature>
<protein>
    <submittedName>
        <fullName evidence="3">Uncharacterized protein</fullName>
    </submittedName>
</protein>
<evidence type="ECO:0000256" key="1">
    <source>
        <dbReference type="SAM" id="MobiDB-lite"/>
    </source>
</evidence>
<name>A0A0E9WQR4_ANGAN</name>
<accession>A0A0E9WQR4</accession>
<proteinExistence type="predicted"/>
<dbReference type="EMBL" id="GBXM01016794">
    <property type="protein sequence ID" value="JAH91783.1"/>
    <property type="molecule type" value="Transcribed_RNA"/>
</dbReference>
<organism evidence="3">
    <name type="scientific">Anguilla anguilla</name>
    <name type="common">European freshwater eel</name>
    <name type="synonym">Muraena anguilla</name>
    <dbReference type="NCBI Taxonomy" id="7936"/>
    <lineage>
        <taxon>Eukaryota</taxon>
        <taxon>Metazoa</taxon>
        <taxon>Chordata</taxon>
        <taxon>Craniata</taxon>
        <taxon>Vertebrata</taxon>
        <taxon>Euteleostomi</taxon>
        <taxon>Actinopterygii</taxon>
        <taxon>Neopterygii</taxon>
        <taxon>Teleostei</taxon>
        <taxon>Anguilliformes</taxon>
        <taxon>Anguillidae</taxon>
        <taxon>Anguilla</taxon>
    </lineage>
</organism>
<dbReference type="AlphaFoldDB" id="A0A0E9WQR4"/>
<feature type="signal peptide" evidence="2">
    <location>
        <begin position="1"/>
        <end position="21"/>
    </location>
</feature>